<keyword evidence="1" id="KW-0479">Metal-binding</keyword>
<dbReference type="AlphaFoldDB" id="A0A8C7F975"/>
<evidence type="ECO:0000313" key="7">
    <source>
        <dbReference type="Proteomes" id="UP000694557"/>
    </source>
</evidence>
<dbReference type="Gene3D" id="3.30.40.10">
    <property type="entry name" value="Zinc/RING finger domain, C3HC4 (zinc finger)"/>
    <property type="match status" value="1"/>
</dbReference>
<evidence type="ECO:0000259" key="5">
    <source>
        <dbReference type="PROSITE" id="PS50089"/>
    </source>
</evidence>
<evidence type="ECO:0000313" key="6">
    <source>
        <dbReference type="Ensembl" id="ENSOKIP00005023112.1"/>
    </source>
</evidence>
<sequence>MPTRLSTDLVHCSICLDVFTNPVSIPCGHNFCRCCILDYWKTTALFQCPMCKKTFKRPDISINTVLREIAEQFKDIRVINAERLQQQELKEERDSLLIKLTYSDFHCACKSNFQKRSSVFVKYQ</sequence>
<dbReference type="SUPFAM" id="SSF57850">
    <property type="entry name" value="RING/U-box"/>
    <property type="match status" value="1"/>
</dbReference>
<reference evidence="6" key="2">
    <citation type="submission" date="2025-09" db="UniProtKB">
        <authorList>
            <consortium name="Ensembl"/>
        </authorList>
    </citation>
    <scope>IDENTIFICATION</scope>
</reference>
<keyword evidence="7" id="KW-1185">Reference proteome</keyword>
<dbReference type="PANTHER" id="PTHR25465:SF49">
    <property type="entry name" value="BLOODTHIRSTY-RELATED GENE FAMILY, MEMBER 1-RELATED"/>
    <property type="match status" value="1"/>
</dbReference>
<dbReference type="Pfam" id="PF15227">
    <property type="entry name" value="zf-C3HC4_4"/>
    <property type="match status" value="1"/>
</dbReference>
<proteinExistence type="predicted"/>
<dbReference type="PROSITE" id="PS00518">
    <property type="entry name" value="ZF_RING_1"/>
    <property type="match status" value="1"/>
</dbReference>
<keyword evidence="3" id="KW-0862">Zinc</keyword>
<dbReference type="InterPro" id="IPR051051">
    <property type="entry name" value="E3_ubiq-ligase_TRIM/RNF"/>
</dbReference>
<dbReference type="InterPro" id="IPR001841">
    <property type="entry name" value="Znf_RING"/>
</dbReference>
<dbReference type="GO" id="GO:0008270">
    <property type="term" value="F:zinc ion binding"/>
    <property type="evidence" value="ECO:0007669"/>
    <property type="project" value="UniProtKB-KW"/>
</dbReference>
<evidence type="ECO:0000256" key="1">
    <source>
        <dbReference type="ARBA" id="ARBA00022723"/>
    </source>
</evidence>
<accession>A0A8C7F975</accession>
<name>A0A8C7F975_ONCKI</name>
<dbReference type="PANTHER" id="PTHR25465">
    <property type="entry name" value="B-BOX DOMAIN CONTAINING"/>
    <property type="match status" value="1"/>
</dbReference>
<evidence type="ECO:0000256" key="2">
    <source>
        <dbReference type="ARBA" id="ARBA00022771"/>
    </source>
</evidence>
<protein>
    <recommendedName>
        <fullName evidence="5">RING-type domain-containing protein</fullName>
    </recommendedName>
</protein>
<dbReference type="GeneTree" id="ENSGT01040000240400"/>
<dbReference type="Proteomes" id="UP000694557">
    <property type="component" value="Unassembled WGS sequence"/>
</dbReference>
<keyword evidence="2 4" id="KW-0863">Zinc-finger</keyword>
<evidence type="ECO:0000256" key="4">
    <source>
        <dbReference type="PROSITE-ProRule" id="PRU00175"/>
    </source>
</evidence>
<dbReference type="InterPro" id="IPR013083">
    <property type="entry name" value="Znf_RING/FYVE/PHD"/>
</dbReference>
<feature type="domain" description="RING-type" evidence="5">
    <location>
        <begin position="12"/>
        <end position="52"/>
    </location>
</feature>
<dbReference type="SMART" id="SM00184">
    <property type="entry name" value="RING"/>
    <property type="match status" value="1"/>
</dbReference>
<dbReference type="PROSITE" id="PS50089">
    <property type="entry name" value="ZF_RING_2"/>
    <property type="match status" value="1"/>
</dbReference>
<reference evidence="6" key="1">
    <citation type="submission" date="2025-08" db="UniProtKB">
        <authorList>
            <consortium name="Ensembl"/>
        </authorList>
    </citation>
    <scope>IDENTIFICATION</scope>
</reference>
<evidence type="ECO:0000256" key="3">
    <source>
        <dbReference type="ARBA" id="ARBA00022833"/>
    </source>
</evidence>
<dbReference type="InterPro" id="IPR017907">
    <property type="entry name" value="Znf_RING_CS"/>
</dbReference>
<organism evidence="6 7">
    <name type="scientific">Oncorhynchus kisutch</name>
    <name type="common">Coho salmon</name>
    <name type="synonym">Salmo kisutch</name>
    <dbReference type="NCBI Taxonomy" id="8019"/>
    <lineage>
        <taxon>Eukaryota</taxon>
        <taxon>Metazoa</taxon>
        <taxon>Chordata</taxon>
        <taxon>Craniata</taxon>
        <taxon>Vertebrata</taxon>
        <taxon>Euteleostomi</taxon>
        <taxon>Actinopterygii</taxon>
        <taxon>Neopterygii</taxon>
        <taxon>Teleostei</taxon>
        <taxon>Protacanthopterygii</taxon>
        <taxon>Salmoniformes</taxon>
        <taxon>Salmonidae</taxon>
        <taxon>Salmoninae</taxon>
        <taxon>Oncorhynchus</taxon>
    </lineage>
</organism>
<dbReference type="Ensembl" id="ENSOKIT00005024538.1">
    <property type="protein sequence ID" value="ENSOKIP00005023112.1"/>
    <property type="gene ID" value="ENSOKIG00005010154.1"/>
</dbReference>